<name>A0ABP3B0Q1_9LIST</name>
<proteinExistence type="predicted"/>
<organism evidence="1 2">
    <name type="scientific">Listeria floridensis FSL S10-1187</name>
    <dbReference type="NCBI Taxonomy" id="1265817"/>
    <lineage>
        <taxon>Bacteria</taxon>
        <taxon>Bacillati</taxon>
        <taxon>Bacillota</taxon>
        <taxon>Bacilli</taxon>
        <taxon>Bacillales</taxon>
        <taxon>Listeriaceae</taxon>
        <taxon>Listeria</taxon>
    </lineage>
</organism>
<sequence>MDTHKAIKSQIAKPPRKFLISKVSSKEGNSLVGMLSKNLDNVPDRIPKSVMQSEDTNFFQLF</sequence>
<protein>
    <submittedName>
        <fullName evidence="1">Uncharacterized protein</fullName>
    </submittedName>
</protein>
<evidence type="ECO:0000313" key="2">
    <source>
        <dbReference type="Proteomes" id="UP000019249"/>
    </source>
</evidence>
<comment type="caution">
    <text evidence="1">The sequence shown here is derived from an EMBL/GenBank/DDBJ whole genome shotgun (WGS) entry which is preliminary data.</text>
</comment>
<keyword evidence="2" id="KW-1185">Reference proteome</keyword>
<dbReference type="EMBL" id="AODF01000010">
    <property type="protein sequence ID" value="EUJ32746.1"/>
    <property type="molecule type" value="Genomic_DNA"/>
</dbReference>
<evidence type="ECO:0000313" key="1">
    <source>
        <dbReference type="EMBL" id="EUJ32746.1"/>
    </source>
</evidence>
<gene>
    <name evidence="1" type="ORF">MFLO_06564</name>
</gene>
<reference evidence="1 2" key="1">
    <citation type="journal article" date="2014" name="Int. J. Syst. Evol. Microbiol.">
        <title>Listeria floridensis sp. nov., Listeria aquatica sp. nov., Listeria cornellensis sp. nov., Listeria riparia sp. nov. and Listeria grandensis sp. nov., from agricultural and natural environments.</title>
        <authorList>
            <person name="den Bakker H.C."/>
            <person name="Warchocki S."/>
            <person name="Wright E.M."/>
            <person name="Allred A.F."/>
            <person name="Ahlstrom C."/>
            <person name="Manuel C.S."/>
            <person name="Stasiewicz M.J."/>
            <person name="Burrell A."/>
            <person name="Roof S."/>
            <person name="Strawn L."/>
            <person name="Fortes E.D."/>
            <person name="Nightingale K.K."/>
            <person name="Kephart D."/>
            <person name="Wiedmann M."/>
        </authorList>
    </citation>
    <scope>NUCLEOTIDE SEQUENCE [LARGE SCALE GENOMIC DNA]</scope>
    <source>
        <strain evidence="1 2">FSL S10-1187</strain>
    </source>
</reference>
<dbReference type="Proteomes" id="UP000019249">
    <property type="component" value="Unassembled WGS sequence"/>
</dbReference>
<accession>A0ABP3B0Q1</accession>